<dbReference type="Proteomes" id="UP000026960">
    <property type="component" value="Chromosome 5"/>
</dbReference>
<accession>A0A0D3G768</accession>
<reference evidence="2" key="1">
    <citation type="journal article" date="2009" name="Rice">
        <title>De Novo Next Generation Sequencing of Plant Genomes.</title>
        <authorList>
            <person name="Rounsley S."/>
            <person name="Marri P.R."/>
            <person name="Yu Y."/>
            <person name="He R."/>
            <person name="Sisneros N."/>
            <person name="Goicoechea J.L."/>
            <person name="Lee S.J."/>
            <person name="Angelova A."/>
            <person name="Kudrna D."/>
            <person name="Luo M."/>
            <person name="Affourtit J."/>
            <person name="Desany B."/>
            <person name="Knight J."/>
            <person name="Niazi F."/>
            <person name="Egholm M."/>
            <person name="Wing R.A."/>
        </authorList>
    </citation>
    <scope>NUCLEOTIDE SEQUENCE [LARGE SCALE GENOMIC DNA]</scope>
    <source>
        <strain evidence="2">cv. IRGC 105608</strain>
    </source>
</reference>
<name>A0A0D3G768_9ORYZ</name>
<dbReference type="PROSITE" id="PS51257">
    <property type="entry name" value="PROKAR_LIPOPROTEIN"/>
    <property type="match status" value="1"/>
</dbReference>
<keyword evidence="3" id="KW-1185">Reference proteome</keyword>
<dbReference type="EnsemblPlants" id="OBART05G15080.1">
    <property type="protein sequence ID" value="OBART05G15080.1"/>
    <property type="gene ID" value="OBART05G15080"/>
</dbReference>
<feature type="region of interest" description="Disordered" evidence="1">
    <location>
        <begin position="1"/>
        <end position="33"/>
    </location>
</feature>
<evidence type="ECO:0000313" key="3">
    <source>
        <dbReference type="Proteomes" id="UP000026960"/>
    </source>
</evidence>
<sequence>MATGERWATSSKSRVTVVGGGGGGCGSVPESDRPVAGSEALALNLADGGVVITVSAAGRRGGNWRRG</sequence>
<dbReference type="AlphaFoldDB" id="A0A0D3G768"/>
<evidence type="ECO:0000313" key="2">
    <source>
        <dbReference type="EnsemblPlants" id="OBART05G15080.1"/>
    </source>
</evidence>
<dbReference type="Gramene" id="OBART05G15080.1">
    <property type="protein sequence ID" value="OBART05G15080.1"/>
    <property type="gene ID" value="OBART05G15080"/>
</dbReference>
<reference evidence="2" key="2">
    <citation type="submission" date="2015-03" db="UniProtKB">
        <authorList>
            <consortium name="EnsemblPlants"/>
        </authorList>
    </citation>
    <scope>IDENTIFICATION</scope>
</reference>
<evidence type="ECO:0000256" key="1">
    <source>
        <dbReference type="SAM" id="MobiDB-lite"/>
    </source>
</evidence>
<dbReference type="PaxDb" id="65489-OBART05G15080.1"/>
<protein>
    <submittedName>
        <fullName evidence="2">Uncharacterized protein</fullName>
    </submittedName>
</protein>
<dbReference type="HOGENOM" id="CLU_2816461_0_0_1"/>
<proteinExistence type="predicted"/>
<organism evidence="2">
    <name type="scientific">Oryza barthii</name>
    <dbReference type="NCBI Taxonomy" id="65489"/>
    <lineage>
        <taxon>Eukaryota</taxon>
        <taxon>Viridiplantae</taxon>
        <taxon>Streptophyta</taxon>
        <taxon>Embryophyta</taxon>
        <taxon>Tracheophyta</taxon>
        <taxon>Spermatophyta</taxon>
        <taxon>Magnoliopsida</taxon>
        <taxon>Liliopsida</taxon>
        <taxon>Poales</taxon>
        <taxon>Poaceae</taxon>
        <taxon>BOP clade</taxon>
        <taxon>Oryzoideae</taxon>
        <taxon>Oryzeae</taxon>
        <taxon>Oryzinae</taxon>
        <taxon>Oryza</taxon>
    </lineage>
</organism>